<evidence type="ECO:0000256" key="2">
    <source>
        <dbReference type="ARBA" id="ARBA00022737"/>
    </source>
</evidence>
<dbReference type="GO" id="GO:0004674">
    <property type="term" value="F:protein serine/threonine kinase activity"/>
    <property type="evidence" value="ECO:0007669"/>
    <property type="project" value="UniProtKB-KW"/>
</dbReference>
<keyword evidence="5" id="KW-0808">Transferase</keyword>
<accession>A0A7W7VCV0</accession>
<organism evidence="5 6">
    <name type="scientific">Actinophytocola algeriensis</name>
    <dbReference type="NCBI Taxonomy" id="1768010"/>
    <lineage>
        <taxon>Bacteria</taxon>
        <taxon>Bacillati</taxon>
        <taxon>Actinomycetota</taxon>
        <taxon>Actinomycetes</taxon>
        <taxon>Pseudonocardiales</taxon>
        <taxon>Pseudonocardiaceae</taxon>
    </lineage>
</organism>
<dbReference type="PROSITE" id="PS50082">
    <property type="entry name" value="WD_REPEATS_2"/>
    <property type="match status" value="6"/>
</dbReference>
<dbReference type="Gene3D" id="1.25.40.10">
    <property type="entry name" value="Tetratricopeptide repeat domain"/>
    <property type="match status" value="1"/>
</dbReference>
<dbReference type="PROSITE" id="PS50011">
    <property type="entry name" value="PROTEIN_KINASE_DOM"/>
    <property type="match status" value="1"/>
</dbReference>
<evidence type="ECO:0000259" key="4">
    <source>
        <dbReference type="PROSITE" id="PS50011"/>
    </source>
</evidence>
<proteinExistence type="predicted"/>
<feature type="repeat" description="WD" evidence="3">
    <location>
        <begin position="720"/>
        <end position="761"/>
    </location>
</feature>
<dbReference type="CDD" id="cd14014">
    <property type="entry name" value="STKc_PknB_like"/>
    <property type="match status" value="1"/>
</dbReference>
<dbReference type="InterPro" id="IPR015943">
    <property type="entry name" value="WD40/YVTN_repeat-like_dom_sf"/>
</dbReference>
<evidence type="ECO:0000313" key="5">
    <source>
        <dbReference type="EMBL" id="MBB4905472.1"/>
    </source>
</evidence>
<dbReference type="InterPro" id="IPR050505">
    <property type="entry name" value="WDR55/POC1"/>
</dbReference>
<dbReference type="InterPro" id="IPR001680">
    <property type="entry name" value="WD40_rpt"/>
</dbReference>
<evidence type="ECO:0000256" key="1">
    <source>
        <dbReference type="ARBA" id="ARBA00022574"/>
    </source>
</evidence>
<dbReference type="Gene3D" id="2.130.10.10">
    <property type="entry name" value="YVTN repeat-like/Quinoprotein amine dehydrogenase"/>
    <property type="match status" value="4"/>
</dbReference>
<dbReference type="InterPro" id="IPR019775">
    <property type="entry name" value="WD40_repeat_CS"/>
</dbReference>
<dbReference type="PANTHER" id="PTHR44019">
    <property type="entry name" value="WD REPEAT-CONTAINING PROTEIN 55"/>
    <property type="match status" value="1"/>
</dbReference>
<dbReference type="SUPFAM" id="SSF50998">
    <property type="entry name" value="Quinoprotein alcohol dehydrogenase-like"/>
    <property type="match status" value="1"/>
</dbReference>
<keyword evidence="5" id="KW-0418">Kinase</keyword>
<dbReference type="InterPro" id="IPR008271">
    <property type="entry name" value="Ser/Thr_kinase_AS"/>
</dbReference>
<dbReference type="SUPFAM" id="SSF63829">
    <property type="entry name" value="Calcium-dependent phosphotriesterase"/>
    <property type="match status" value="1"/>
</dbReference>
<reference evidence="5 6" key="1">
    <citation type="submission" date="2020-08" db="EMBL/GenBank/DDBJ databases">
        <title>Genomic Encyclopedia of Type Strains, Phase III (KMG-III): the genomes of soil and plant-associated and newly described type strains.</title>
        <authorList>
            <person name="Whitman W."/>
        </authorList>
    </citation>
    <scope>NUCLEOTIDE SEQUENCE [LARGE SCALE GENOMIC DNA]</scope>
    <source>
        <strain evidence="5 6">CECT 8960</strain>
    </source>
</reference>
<sequence length="1203" mass="130778">MGEPTPRWRIGEVVDDRYEVTGVHEQGGMGVVYRVRHLRWNIDLAVKCPRREVFGSPEGRQRFVREAETWVSLGLHPHVCQCYYVRVLGGVPRVFAEYVRGGSLHEWIENWRLYEGEAPEVLGRILDIAIQTAWGIDHAHGHDLMHRDIKPANVLLDPDGDTITAKITDFGLARARDLAAMAGPDVPPGAAFLLSGHSAMTPLYASPEQQTPGEPVGLGTDIYSFAVSVLEMCTGEATWMDGRAARAALAAYRAGDADGAVTIPPALGDLLERCLRPQPAGRPGSMAGVAAELIDIYQGVTGHAYSRPAPVMADLLTDELNNRAVSLLDLDREDEADAAFVQALAADPQNVRVSYNAGLAKWRRGDVTDDALVTEIETIRANTGDHWEARFALAQIHMERGDLGTARALLGELARRRPDEPEVLAALRRMHSGQIIDAGRVREWQMPWRREGFVVPLALSPDGRFMLTGERDGMVRLYDVTGGQCVHTFEAHHGQVHAVDLTPDGRFAAAAYEDETVLFWDLTEHRLRVAPEGRRLHGRPHLLSSNRGDNHPAGRSTVRLTPDGRLALHMGPNGGLRVSSTDGEQHMTLDDSAADGPVAVSADGGRALSVGRYSEGSRTSTVRLWELASGRCEQELTVPGIMVSGLCFSADGRFAATASFEKPIHVWDLADGRCAAVLATETTPDTLSLSAGARFLLSGGKYEDAVRLWEVDRGRCLRTFRAHQNGTTAVHLDAGGRIAITAGQDGTVRRWRLPGGHRGTTLLSRPRPHVELNERGGRVDALMAEAEAAMAADRFPAALDLLRRARAIDGYERAPRVLSAWWALGRRAVRTGLRGAWSPVLLSADEKVHGVDLTGDGRLAVSGGGDGTIRLWDVQGGTCLRELRGHRGEVGSVCLSADGQWVLSSSRDGTIRLWEVGTGDCPRVLTATPWSMGESLPVRFSANGKQAVVGVGQVPLWDLETGDLTRELVVRDGTRYDDLRVGYDDLCVGGDGRLAATTTYAGLRLWDLVSGRIVGDLPSRFGLNAGTVSLSADGRLALTGGQDGLRLWDTATGDVIWAVDGPETRLNTVGMTADGRFAVTGGVWSYLVVRDVRSGRAIRVLDGHERGVRGFALTPDGRFVLTANGEGLRLWELDWELDARAATDWDDGATPFLAAFLRRHGPQWTNKDFDALSRGLQDVGYGWLRADGVRAQLDRMAAYWADP</sequence>
<dbReference type="InterPro" id="IPR020472">
    <property type="entry name" value="WD40_PAC1"/>
</dbReference>
<dbReference type="RefSeq" id="WP_184809698.1">
    <property type="nucleotide sequence ID" value="NZ_JACHJQ010000002.1"/>
</dbReference>
<feature type="repeat" description="WD" evidence="3">
    <location>
        <begin position="454"/>
        <end position="488"/>
    </location>
</feature>
<keyword evidence="5" id="KW-0723">Serine/threonine-protein kinase</keyword>
<dbReference type="Gene3D" id="3.30.200.20">
    <property type="entry name" value="Phosphorylase Kinase, domain 1"/>
    <property type="match status" value="1"/>
</dbReference>
<comment type="caution">
    <text evidence="5">The sequence shown here is derived from an EMBL/GenBank/DDBJ whole genome shotgun (WGS) entry which is preliminary data.</text>
</comment>
<dbReference type="Pfam" id="PF14559">
    <property type="entry name" value="TPR_19"/>
    <property type="match status" value="1"/>
</dbReference>
<dbReference type="SMART" id="SM00320">
    <property type="entry name" value="WD40"/>
    <property type="match status" value="8"/>
</dbReference>
<feature type="repeat" description="WD" evidence="3">
    <location>
        <begin position="489"/>
        <end position="530"/>
    </location>
</feature>
<name>A0A7W7VCV0_9PSEU</name>
<dbReference type="InterPro" id="IPR036322">
    <property type="entry name" value="WD40_repeat_dom_sf"/>
</dbReference>
<dbReference type="SUPFAM" id="SSF56112">
    <property type="entry name" value="Protein kinase-like (PK-like)"/>
    <property type="match status" value="1"/>
</dbReference>
<dbReference type="PRINTS" id="PR00320">
    <property type="entry name" value="GPROTEINBRPT"/>
</dbReference>
<dbReference type="Gene3D" id="1.10.510.10">
    <property type="entry name" value="Transferase(Phosphotransferase) domain 1"/>
    <property type="match status" value="1"/>
</dbReference>
<dbReference type="Proteomes" id="UP000520767">
    <property type="component" value="Unassembled WGS sequence"/>
</dbReference>
<feature type="repeat" description="WD" evidence="3">
    <location>
        <begin position="883"/>
        <end position="924"/>
    </location>
</feature>
<dbReference type="Pfam" id="PF00400">
    <property type="entry name" value="WD40"/>
    <property type="match status" value="6"/>
</dbReference>
<dbReference type="InterPro" id="IPR011990">
    <property type="entry name" value="TPR-like_helical_dom_sf"/>
</dbReference>
<feature type="repeat" description="WD" evidence="3">
    <location>
        <begin position="643"/>
        <end position="677"/>
    </location>
</feature>
<keyword evidence="2" id="KW-0677">Repeat</keyword>
<feature type="domain" description="Protein kinase" evidence="4">
    <location>
        <begin position="18"/>
        <end position="294"/>
    </location>
</feature>
<dbReference type="PANTHER" id="PTHR44019:SF8">
    <property type="entry name" value="POC1 CENTRIOLAR PROTEIN HOMOLOG"/>
    <property type="match status" value="1"/>
</dbReference>
<protein>
    <submittedName>
        <fullName evidence="5">WD40 repeat protein/serine/threonine protein kinase</fullName>
    </submittedName>
</protein>
<dbReference type="GO" id="GO:0005524">
    <property type="term" value="F:ATP binding"/>
    <property type="evidence" value="ECO:0007669"/>
    <property type="project" value="InterPro"/>
</dbReference>
<dbReference type="EMBL" id="JACHJQ010000002">
    <property type="protein sequence ID" value="MBB4905472.1"/>
    <property type="molecule type" value="Genomic_DNA"/>
</dbReference>
<dbReference type="SMART" id="SM00028">
    <property type="entry name" value="TPR"/>
    <property type="match status" value="3"/>
</dbReference>
<dbReference type="CDD" id="cd00200">
    <property type="entry name" value="WD40"/>
    <property type="match status" value="2"/>
</dbReference>
<dbReference type="SUPFAM" id="SSF48452">
    <property type="entry name" value="TPR-like"/>
    <property type="match status" value="1"/>
</dbReference>
<evidence type="ECO:0000256" key="3">
    <source>
        <dbReference type="PROSITE-ProRule" id="PRU00221"/>
    </source>
</evidence>
<dbReference type="AlphaFoldDB" id="A0A7W7VCV0"/>
<dbReference type="InterPro" id="IPR019734">
    <property type="entry name" value="TPR_rpt"/>
</dbReference>
<dbReference type="PROSITE" id="PS00108">
    <property type="entry name" value="PROTEIN_KINASE_ST"/>
    <property type="match status" value="1"/>
</dbReference>
<dbReference type="PROSITE" id="PS00678">
    <property type="entry name" value="WD_REPEATS_1"/>
    <property type="match status" value="3"/>
</dbReference>
<dbReference type="InterPro" id="IPR011047">
    <property type="entry name" value="Quinoprotein_ADH-like_sf"/>
</dbReference>
<dbReference type="SUPFAM" id="SSF50978">
    <property type="entry name" value="WD40 repeat-like"/>
    <property type="match status" value="1"/>
</dbReference>
<feature type="repeat" description="WD" evidence="3">
    <location>
        <begin position="841"/>
        <end position="882"/>
    </location>
</feature>
<keyword evidence="1 3" id="KW-0853">WD repeat</keyword>
<evidence type="ECO:0000313" key="6">
    <source>
        <dbReference type="Proteomes" id="UP000520767"/>
    </source>
</evidence>
<dbReference type="InterPro" id="IPR011009">
    <property type="entry name" value="Kinase-like_dom_sf"/>
</dbReference>
<keyword evidence="6" id="KW-1185">Reference proteome</keyword>
<gene>
    <name evidence="5" type="ORF">FHR82_001689</name>
</gene>
<dbReference type="Pfam" id="PF00069">
    <property type="entry name" value="Pkinase"/>
    <property type="match status" value="1"/>
</dbReference>
<dbReference type="PROSITE" id="PS50294">
    <property type="entry name" value="WD_REPEATS_REGION"/>
    <property type="match status" value="4"/>
</dbReference>
<dbReference type="InterPro" id="IPR000719">
    <property type="entry name" value="Prot_kinase_dom"/>
</dbReference>
<dbReference type="SMART" id="SM00220">
    <property type="entry name" value="S_TKc"/>
    <property type="match status" value="1"/>
</dbReference>